<dbReference type="Pfam" id="PF02616">
    <property type="entry name" value="SMC_ScpA"/>
    <property type="match status" value="1"/>
</dbReference>
<name>A0A2V3VB31_9SPHN</name>
<reference evidence="2 3" key="1">
    <citation type="submission" date="2018-05" db="EMBL/GenBank/DDBJ databases">
        <title>Genomic Encyclopedia of Type Strains, Phase IV (KMG-IV): sequencing the most valuable type-strain genomes for metagenomic binning, comparative biology and taxonomic classification.</title>
        <authorList>
            <person name="Goeker M."/>
        </authorList>
    </citation>
    <scope>NUCLEOTIDE SEQUENCE [LARGE SCALE GENOMIC DNA]</scope>
    <source>
        <strain evidence="2 3">DSM 3183</strain>
    </source>
</reference>
<protein>
    <recommendedName>
        <fullName evidence="1">Segregation and condensation protein A</fullName>
    </recommendedName>
</protein>
<dbReference type="PANTHER" id="PTHR33969">
    <property type="entry name" value="SEGREGATION AND CONDENSATION PROTEIN A"/>
    <property type="match status" value="1"/>
</dbReference>
<keyword evidence="3" id="KW-1185">Reference proteome</keyword>
<accession>A0A2V3VB31</accession>
<dbReference type="PANTHER" id="PTHR33969:SF2">
    <property type="entry name" value="SEGREGATION AND CONDENSATION PROTEIN A"/>
    <property type="match status" value="1"/>
</dbReference>
<evidence type="ECO:0000256" key="1">
    <source>
        <dbReference type="ARBA" id="ARBA00044777"/>
    </source>
</evidence>
<dbReference type="EMBL" id="QJJM01000001">
    <property type="protein sequence ID" value="PXW78973.1"/>
    <property type="molecule type" value="Genomic_DNA"/>
</dbReference>
<evidence type="ECO:0000313" key="3">
    <source>
        <dbReference type="Proteomes" id="UP000248014"/>
    </source>
</evidence>
<dbReference type="Gene3D" id="6.10.250.2410">
    <property type="match status" value="1"/>
</dbReference>
<proteinExistence type="predicted"/>
<dbReference type="Proteomes" id="UP000248014">
    <property type="component" value="Unassembled WGS sequence"/>
</dbReference>
<evidence type="ECO:0000313" key="2">
    <source>
        <dbReference type="EMBL" id="PXW78973.1"/>
    </source>
</evidence>
<sequence>MTADDLIIGAPPAALDPSGGDYIFFREPVPAATAAAEALLIDVDGWEGPLDLLLDLARRQKVDLRQISILELTNQYLGFIESATSLKLELAADYLVMAAWLAYLKSALLLPGDPEVEPSPEELALRLQLRLQRLSAMREAAARLLGRDRLGRDVFAHGQAEGLRLLTRTRHDCSLFDLLAAYGRVKQRSEPVVHMVKSRKVMTLEDALARLSFMLGTALDWTELSAFLPETADPQLKRSAKASTFLALLELARQGRVELAQEEAFAPLQVRKAG</sequence>
<gene>
    <name evidence="2" type="ORF">C7451_10135</name>
</gene>
<dbReference type="Gene3D" id="1.10.10.580">
    <property type="entry name" value="Structural maintenance of chromosome 1. Chain E"/>
    <property type="match status" value="1"/>
</dbReference>
<dbReference type="AlphaFoldDB" id="A0A2V3VB31"/>
<comment type="caution">
    <text evidence="2">The sequence shown here is derived from an EMBL/GenBank/DDBJ whole genome shotgun (WGS) entry which is preliminary data.</text>
</comment>
<organism evidence="2 3">
    <name type="scientific">Blastomonas natatoria</name>
    <dbReference type="NCBI Taxonomy" id="34015"/>
    <lineage>
        <taxon>Bacteria</taxon>
        <taxon>Pseudomonadati</taxon>
        <taxon>Pseudomonadota</taxon>
        <taxon>Alphaproteobacteria</taxon>
        <taxon>Sphingomonadales</taxon>
        <taxon>Sphingomonadaceae</taxon>
        <taxon>Blastomonas</taxon>
    </lineage>
</organism>
<dbReference type="InterPro" id="IPR003768">
    <property type="entry name" value="ScpA"/>
</dbReference>
<dbReference type="InterPro" id="IPR023093">
    <property type="entry name" value="ScpA-like_C"/>
</dbReference>